<dbReference type="InterPro" id="IPR050204">
    <property type="entry name" value="AraC_XylS_family_regulators"/>
</dbReference>
<dbReference type="GO" id="GO:0043565">
    <property type="term" value="F:sequence-specific DNA binding"/>
    <property type="evidence" value="ECO:0007669"/>
    <property type="project" value="InterPro"/>
</dbReference>
<keyword evidence="2" id="KW-0238">DNA-binding</keyword>
<dbReference type="SMART" id="SM00342">
    <property type="entry name" value="HTH_ARAC"/>
    <property type="match status" value="1"/>
</dbReference>
<sequence length="262" mass="27458">MVRPWRSLFGILPSLWLRLTNGLAREEGWYAGGVNPTGYRELPAPGLACAWTAALPADAEPFTQRVVPDGCVDVMWSPSGILVAGPDTGPIPAVMPPGHTVAAVRFGPGTAPPVLGVPADAIRDARLPLRDLWGDEADRLADAVAAADDPLGTLVAAVRARIRPADPIVPAVLAGLAGGSVRDVADDLGLSERQLRRRSLAAFGYGPKTLQRVLRFQRALALARAGEPLAGAAFAAGYADQAHFAHEVRDLAGEPVRKLLAA</sequence>
<dbReference type="Proteomes" id="UP000322634">
    <property type="component" value="Unassembled WGS sequence"/>
</dbReference>
<dbReference type="EMBL" id="VSFF01000011">
    <property type="protein sequence ID" value="TYC11052.1"/>
    <property type="molecule type" value="Genomic_DNA"/>
</dbReference>
<evidence type="ECO:0000256" key="3">
    <source>
        <dbReference type="ARBA" id="ARBA00023163"/>
    </source>
</evidence>
<reference evidence="5 6" key="1">
    <citation type="submission" date="2019-08" db="EMBL/GenBank/DDBJ databases">
        <title>Actinomadura sp. nov. CYP1-5 isolated from mountain soil.</title>
        <authorList>
            <person name="Songsumanus A."/>
            <person name="Kuncharoen N."/>
            <person name="Kudo T."/>
            <person name="Yuki M."/>
            <person name="Igarashi Y."/>
            <person name="Tanasupawat S."/>
        </authorList>
    </citation>
    <scope>NUCLEOTIDE SEQUENCE [LARGE SCALE GENOMIC DNA]</scope>
    <source>
        <strain evidence="5 6">GKU157</strain>
    </source>
</reference>
<protein>
    <submittedName>
        <fullName evidence="5">Helix-turn-helix domain-containing protein</fullName>
    </submittedName>
</protein>
<comment type="caution">
    <text evidence="5">The sequence shown here is derived from an EMBL/GenBank/DDBJ whole genome shotgun (WGS) entry which is preliminary data.</text>
</comment>
<dbReference type="PANTHER" id="PTHR46796">
    <property type="entry name" value="HTH-TYPE TRANSCRIPTIONAL ACTIVATOR RHAS-RELATED"/>
    <property type="match status" value="1"/>
</dbReference>
<evidence type="ECO:0000313" key="6">
    <source>
        <dbReference type="Proteomes" id="UP000322634"/>
    </source>
</evidence>
<dbReference type="PROSITE" id="PS01124">
    <property type="entry name" value="HTH_ARAC_FAMILY_2"/>
    <property type="match status" value="1"/>
</dbReference>
<dbReference type="Pfam" id="PF12833">
    <property type="entry name" value="HTH_18"/>
    <property type="match status" value="1"/>
</dbReference>
<name>A0A5D0U0D1_9ACTN</name>
<feature type="domain" description="HTH araC/xylS-type" evidence="4">
    <location>
        <begin position="180"/>
        <end position="262"/>
    </location>
</feature>
<evidence type="ECO:0000256" key="1">
    <source>
        <dbReference type="ARBA" id="ARBA00023015"/>
    </source>
</evidence>
<dbReference type="PANTHER" id="PTHR46796:SF15">
    <property type="entry name" value="BLL1074 PROTEIN"/>
    <property type="match status" value="1"/>
</dbReference>
<evidence type="ECO:0000256" key="2">
    <source>
        <dbReference type="ARBA" id="ARBA00023125"/>
    </source>
</evidence>
<dbReference type="InterPro" id="IPR046532">
    <property type="entry name" value="DUF6597"/>
</dbReference>
<dbReference type="Gene3D" id="1.10.10.60">
    <property type="entry name" value="Homeodomain-like"/>
    <property type="match status" value="1"/>
</dbReference>
<evidence type="ECO:0000313" key="5">
    <source>
        <dbReference type="EMBL" id="TYC11052.1"/>
    </source>
</evidence>
<dbReference type="GO" id="GO:0003700">
    <property type="term" value="F:DNA-binding transcription factor activity"/>
    <property type="evidence" value="ECO:0007669"/>
    <property type="project" value="InterPro"/>
</dbReference>
<dbReference type="Pfam" id="PF20240">
    <property type="entry name" value="DUF6597"/>
    <property type="match status" value="1"/>
</dbReference>
<dbReference type="InterPro" id="IPR018060">
    <property type="entry name" value="HTH_AraC"/>
</dbReference>
<gene>
    <name evidence="5" type="ORF">FXF65_29235</name>
</gene>
<evidence type="ECO:0000259" key="4">
    <source>
        <dbReference type="PROSITE" id="PS01124"/>
    </source>
</evidence>
<keyword evidence="6" id="KW-1185">Reference proteome</keyword>
<keyword evidence="1" id="KW-0805">Transcription regulation</keyword>
<accession>A0A5D0U0D1</accession>
<dbReference type="OrthoDB" id="9815799at2"/>
<keyword evidence="3" id="KW-0804">Transcription</keyword>
<dbReference type="AlphaFoldDB" id="A0A5D0U0D1"/>
<organism evidence="5 6">
    <name type="scientific">Actinomadura syzygii</name>
    <dbReference type="NCBI Taxonomy" id="1427538"/>
    <lineage>
        <taxon>Bacteria</taxon>
        <taxon>Bacillati</taxon>
        <taxon>Actinomycetota</taxon>
        <taxon>Actinomycetes</taxon>
        <taxon>Streptosporangiales</taxon>
        <taxon>Thermomonosporaceae</taxon>
        <taxon>Actinomadura</taxon>
    </lineage>
</organism>
<proteinExistence type="predicted"/>